<dbReference type="EMBL" id="NKXS01000050">
    <property type="protein sequence ID" value="PIN26793.1"/>
    <property type="molecule type" value="Genomic_DNA"/>
</dbReference>
<name>A0A2G9IAL5_9LAMI</name>
<comment type="subcellular location">
    <subcellularLocation>
        <location evidence="1">Secreted</location>
    </subcellularLocation>
</comment>
<proteinExistence type="inferred from homology"/>
<evidence type="ECO:0000313" key="8">
    <source>
        <dbReference type="Proteomes" id="UP000231279"/>
    </source>
</evidence>
<sequence>MHYIRVQEQIKRLTMKNINQHSFLQLGVALALILVLLSDAAAAHAPVEIGFSATRTPTWLTDNEFLMESETNRRILATTAIGYNALNPNRPFCGKTPYENCIGQKNTAFDRRKCDYKNHCKRAPAT</sequence>
<comment type="caution">
    <text evidence="7">The sequence shown here is derived from an EMBL/GenBank/DDBJ whole genome shotgun (WGS) entry which is preliminary data.</text>
</comment>
<dbReference type="InterPro" id="IPR008801">
    <property type="entry name" value="RALF"/>
</dbReference>
<keyword evidence="5" id="KW-0732">Signal</keyword>
<reference evidence="8" key="1">
    <citation type="journal article" date="2018" name="Gigascience">
        <title>Genome assembly of the Pink Ipe (Handroanthus impetiginosus, Bignoniaceae), a highly valued, ecologically keystone Neotropical timber forest tree.</title>
        <authorList>
            <person name="Silva-Junior O.B."/>
            <person name="Grattapaglia D."/>
            <person name="Novaes E."/>
            <person name="Collevatti R.G."/>
        </authorList>
    </citation>
    <scope>NUCLEOTIDE SEQUENCE [LARGE SCALE GENOMIC DNA]</scope>
    <source>
        <strain evidence="8">cv. UFG-1</strain>
    </source>
</reference>
<keyword evidence="4" id="KW-0372">Hormone</keyword>
<dbReference type="InterPro" id="IPR039252">
    <property type="entry name" value="RALFL27"/>
</dbReference>
<dbReference type="OrthoDB" id="1303939at2759"/>
<evidence type="ECO:0008006" key="9">
    <source>
        <dbReference type="Google" id="ProtNLM"/>
    </source>
</evidence>
<dbReference type="AlphaFoldDB" id="A0A2G9IAL5"/>
<dbReference type="GO" id="GO:0005576">
    <property type="term" value="C:extracellular region"/>
    <property type="evidence" value="ECO:0007669"/>
    <property type="project" value="UniProtKB-SubCell"/>
</dbReference>
<evidence type="ECO:0000313" key="7">
    <source>
        <dbReference type="EMBL" id="PIN26793.1"/>
    </source>
</evidence>
<dbReference type="Proteomes" id="UP000231279">
    <property type="component" value="Unassembled WGS sequence"/>
</dbReference>
<keyword evidence="8" id="KW-1185">Reference proteome</keyword>
<keyword evidence="6" id="KW-1015">Disulfide bond</keyword>
<organism evidence="7 8">
    <name type="scientific">Handroanthus impetiginosus</name>
    <dbReference type="NCBI Taxonomy" id="429701"/>
    <lineage>
        <taxon>Eukaryota</taxon>
        <taxon>Viridiplantae</taxon>
        <taxon>Streptophyta</taxon>
        <taxon>Embryophyta</taxon>
        <taxon>Tracheophyta</taxon>
        <taxon>Spermatophyta</taxon>
        <taxon>Magnoliopsida</taxon>
        <taxon>eudicotyledons</taxon>
        <taxon>Gunneridae</taxon>
        <taxon>Pentapetalae</taxon>
        <taxon>asterids</taxon>
        <taxon>lamiids</taxon>
        <taxon>Lamiales</taxon>
        <taxon>Bignoniaceae</taxon>
        <taxon>Crescentiina</taxon>
        <taxon>Tabebuia alliance</taxon>
        <taxon>Handroanthus</taxon>
    </lineage>
</organism>
<evidence type="ECO:0000256" key="1">
    <source>
        <dbReference type="ARBA" id="ARBA00004613"/>
    </source>
</evidence>
<evidence type="ECO:0000256" key="4">
    <source>
        <dbReference type="ARBA" id="ARBA00022702"/>
    </source>
</evidence>
<evidence type="ECO:0000256" key="2">
    <source>
        <dbReference type="ARBA" id="ARBA00009178"/>
    </source>
</evidence>
<comment type="similarity">
    <text evidence="2">Belongs to the plant rapid alkalinization factor (RALF) family.</text>
</comment>
<dbReference type="Pfam" id="PF05498">
    <property type="entry name" value="RALF"/>
    <property type="match status" value="1"/>
</dbReference>
<keyword evidence="3" id="KW-0964">Secreted</keyword>
<gene>
    <name evidence="7" type="ORF">CDL12_00458</name>
</gene>
<accession>A0A2G9IAL5</accession>
<protein>
    <recommendedName>
        <fullName evidence="9">Rapid ALkalinization Factor</fullName>
    </recommendedName>
</protein>
<dbReference type="PANTHER" id="PTHR39112:SF1">
    <property type="entry name" value="PROTEIN RALF-LIKE 27"/>
    <property type="match status" value="1"/>
</dbReference>
<evidence type="ECO:0000256" key="3">
    <source>
        <dbReference type="ARBA" id="ARBA00022525"/>
    </source>
</evidence>
<evidence type="ECO:0000256" key="6">
    <source>
        <dbReference type="ARBA" id="ARBA00023157"/>
    </source>
</evidence>
<dbReference type="PANTHER" id="PTHR39112">
    <property type="entry name" value="PROTEIN RALF-LIKE 27-RELATED"/>
    <property type="match status" value="1"/>
</dbReference>
<evidence type="ECO:0000256" key="5">
    <source>
        <dbReference type="ARBA" id="ARBA00022729"/>
    </source>
</evidence>
<dbReference type="GO" id="GO:0005179">
    <property type="term" value="F:hormone activity"/>
    <property type="evidence" value="ECO:0007669"/>
    <property type="project" value="UniProtKB-KW"/>
</dbReference>